<accession>A0A067SVN5</accession>
<dbReference type="AlphaFoldDB" id="A0A067SVN5"/>
<name>A0A067SVN5_GALM3</name>
<evidence type="ECO:0000256" key="1">
    <source>
        <dbReference type="SAM" id="Phobius"/>
    </source>
</evidence>
<keyword evidence="1" id="KW-0812">Transmembrane</keyword>
<feature type="transmembrane region" description="Helical" evidence="1">
    <location>
        <begin position="139"/>
        <end position="162"/>
    </location>
</feature>
<evidence type="ECO:0000313" key="3">
    <source>
        <dbReference type="Proteomes" id="UP000027222"/>
    </source>
</evidence>
<organism evidence="2 3">
    <name type="scientific">Galerina marginata (strain CBS 339.88)</name>
    <dbReference type="NCBI Taxonomy" id="685588"/>
    <lineage>
        <taxon>Eukaryota</taxon>
        <taxon>Fungi</taxon>
        <taxon>Dikarya</taxon>
        <taxon>Basidiomycota</taxon>
        <taxon>Agaricomycotina</taxon>
        <taxon>Agaricomycetes</taxon>
        <taxon>Agaricomycetidae</taxon>
        <taxon>Agaricales</taxon>
        <taxon>Agaricineae</taxon>
        <taxon>Strophariaceae</taxon>
        <taxon>Galerina</taxon>
    </lineage>
</organism>
<dbReference type="Proteomes" id="UP000027222">
    <property type="component" value="Unassembled WGS sequence"/>
</dbReference>
<dbReference type="EMBL" id="KL142382">
    <property type="protein sequence ID" value="KDR74960.1"/>
    <property type="molecule type" value="Genomic_DNA"/>
</dbReference>
<reference evidence="3" key="1">
    <citation type="journal article" date="2014" name="Proc. Natl. Acad. Sci. U.S.A.">
        <title>Extensive sampling of basidiomycete genomes demonstrates inadequacy of the white-rot/brown-rot paradigm for wood decay fungi.</title>
        <authorList>
            <person name="Riley R."/>
            <person name="Salamov A.A."/>
            <person name="Brown D.W."/>
            <person name="Nagy L.G."/>
            <person name="Floudas D."/>
            <person name="Held B.W."/>
            <person name="Levasseur A."/>
            <person name="Lombard V."/>
            <person name="Morin E."/>
            <person name="Otillar R."/>
            <person name="Lindquist E.A."/>
            <person name="Sun H."/>
            <person name="LaButti K.M."/>
            <person name="Schmutz J."/>
            <person name="Jabbour D."/>
            <person name="Luo H."/>
            <person name="Baker S.E."/>
            <person name="Pisabarro A.G."/>
            <person name="Walton J.D."/>
            <person name="Blanchette R.A."/>
            <person name="Henrissat B."/>
            <person name="Martin F."/>
            <person name="Cullen D."/>
            <person name="Hibbett D.S."/>
            <person name="Grigoriev I.V."/>
        </authorList>
    </citation>
    <scope>NUCLEOTIDE SEQUENCE [LARGE SCALE GENOMIC DNA]</scope>
    <source>
        <strain evidence="3">CBS 339.88</strain>
    </source>
</reference>
<keyword evidence="3" id="KW-1185">Reference proteome</keyword>
<evidence type="ECO:0000313" key="2">
    <source>
        <dbReference type="EMBL" id="KDR74960.1"/>
    </source>
</evidence>
<sequence length="199" mass="21637">MENKSKSATLWTSNDYLNPALFPSLLSYEPPSSRLPLNSGSGQARRYSRHTFPMPRFLRHYASPYCKVYCAAYCAVRVMPILSLTMTPARDPRLLPVHIVAPKSRSWLTLIMRAISHADSYHHRDTASLPPPSPTCKSAAALSVLATLAVIIMAALSLHGVFTAPHASKSIAAAAAAASTILHIPDCSVGRVESTTRRK</sequence>
<gene>
    <name evidence="2" type="ORF">GALMADRAFT_570068</name>
</gene>
<proteinExistence type="predicted"/>
<keyword evidence="1" id="KW-1133">Transmembrane helix</keyword>
<protein>
    <submittedName>
        <fullName evidence="2">Uncharacterized protein</fullName>
    </submittedName>
</protein>
<keyword evidence="1" id="KW-0472">Membrane</keyword>
<dbReference type="HOGENOM" id="CLU_1372292_0_0_1"/>